<gene>
    <name evidence="1" type="ORF">HGA13_18205</name>
</gene>
<proteinExistence type="predicted"/>
<protein>
    <submittedName>
        <fullName evidence="1">Uncharacterized protein</fullName>
    </submittedName>
</protein>
<comment type="caution">
    <text evidence="1">The sequence shown here is derived from an EMBL/GenBank/DDBJ whole genome shotgun (WGS) entry which is preliminary data.</text>
</comment>
<dbReference type="AlphaFoldDB" id="A0A846XK06"/>
<evidence type="ECO:0000313" key="2">
    <source>
        <dbReference type="Proteomes" id="UP000565715"/>
    </source>
</evidence>
<dbReference type="Proteomes" id="UP000565715">
    <property type="component" value="Unassembled WGS sequence"/>
</dbReference>
<evidence type="ECO:0000313" key="1">
    <source>
        <dbReference type="EMBL" id="NKY34990.1"/>
    </source>
</evidence>
<reference evidence="1 2" key="1">
    <citation type="submission" date="2020-04" db="EMBL/GenBank/DDBJ databases">
        <title>MicrobeNet Type strains.</title>
        <authorList>
            <person name="Nicholson A.C."/>
        </authorList>
    </citation>
    <scope>NUCLEOTIDE SEQUENCE [LARGE SCALE GENOMIC DNA]</scope>
    <source>
        <strain evidence="1 2">DSM 45078</strain>
    </source>
</reference>
<dbReference type="EMBL" id="JAAXOO010000004">
    <property type="protein sequence ID" value="NKY34990.1"/>
    <property type="molecule type" value="Genomic_DNA"/>
</dbReference>
<dbReference type="RefSeq" id="WP_157112834.1">
    <property type="nucleotide sequence ID" value="NZ_JAAXOO010000004.1"/>
</dbReference>
<name>A0A846XK06_9NOCA</name>
<accession>A0A846XK06</accession>
<sequence length="135" mass="14261">MPATTRVTIPVLVVTAMAVPILPACGTEPVECLAVPAATVTAIADGGEPVPLVVQESTAYHAESGNYWVALRVARDDGDRTGVWVVDNLEQPDTIMAADTAAEMMAEWPIISDGDKKPDNLVGGDPYRLATDCLR</sequence>
<keyword evidence="2" id="KW-1185">Reference proteome</keyword>
<organism evidence="1 2">
    <name type="scientific">Nocardia speluncae</name>
    <dbReference type="NCBI Taxonomy" id="419477"/>
    <lineage>
        <taxon>Bacteria</taxon>
        <taxon>Bacillati</taxon>
        <taxon>Actinomycetota</taxon>
        <taxon>Actinomycetes</taxon>
        <taxon>Mycobacteriales</taxon>
        <taxon>Nocardiaceae</taxon>
        <taxon>Nocardia</taxon>
    </lineage>
</organism>